<proteinExistence type="predicted"/>
<evidence type="ECO:0000313" key="3">
    <source>
        <dbReference type="Proteomes" id="UP000030765"/>
    </source>
</evidence>
<keyword evidence="3" id="KW-1185">Reference proteome</keyword>
<dbReference type="Proteomes" id="UP000030765">
    <property type="component" value="Unassembled WGS sequence"/>
</dbReference>
<evidence type="ECO:0000313" key="2">
    <source>
        <dbReference type="EnsemblMetazoa" id="ASIC009141-PA"/>
    </source>
</evidence>
<dbReference type="VEuPathDB" id="VectorBase:ASIC009141"/>
<gene>
    <name evidence="1" type="ORF">ZHAS_00009141</name>
</gene>
<name>A0A084VUA0_ANOSI</name>
<organism evidence="1">
    <name type="scientific">Anopheles sinensis</name>
    <name type="common">Mosquito</name>
    <dbReference type="NCBI Taxonomy" id="74873"/>
    <lineage>
        <taxon>Eukaryota</taxon>
        <taxon>Metazoa</taxon>
        <taxon>Ecdysozoa</taxon>
        <taxon>Arthropoda</taxon>
        <taxon>Hexapoda</taxon>
        <taxon>Insecta</taxon>
        <taxon>Pterygota</taxon>
        <taxon>Neoptera</taxon>
        <taxon>Endopterygota</taxon>
        <taxon>Diptera</taxon>
        <taxon>Nematocera</taxon>
        <taxon>Culicoidea</taxon>
        <taxon>Culicidae</taxon>
        <taxon>Anophelinae</taxon>
        <taxon>Anopheles</taxon>
    </lineage>
</organism>
<dbReference type="EnsemblMetazoa" id="ASIC009141-RA">
    <property type="protein sequence ID" value="ASIC009141-PA"/>
    <property type="gene ID" value="ASIC009141"/>
</dbReference>
<sequence length="75" mass="8441">MDTKAPVGINVDNGSKNACCPVEELHIYTRKAEHVSTISLDVRPNRKGVEHWDRGTHSSIFLRGRVLTRPVYPVD</sequence>
<reference evidence="2" key="2">
    <citation type="submission" date="2020-05" db="UniProtKB">
        <authorList>
            <consortium name="EnsemblMetazoa"/>
        </authorList>
    </citation>
    <scope>IDENTIFICATION</scope>
</reference>
<dbReference type="EMBL" id="ATLV01016710">
    <property type="status" value="NOT_ANNOTATED_CDS"/>
    <property type="molecule type" value="Genomic_DNA"/>
</dbReference>
<accession>A0A084VUA0</accession>
<evidence type="ECO:0000313" key="1">
    <source>
        <dbReference type="EMBL" id="KFB41544.1"/>
    </source>
</evidence>
<protein>
    <submittedName>
        <fullName evidence="1 2">Pentatricopeptide repeat-containing protein, putative</fullName>
    </submittedName>
</protein>
<dbReference type="EMBL" id="KE525103">
    <property type="protein sequence ID" value="KFB41544.1"/>
    <property type="molecule type" value="Genomic_DNA"/>
</dbReference>
<reference evidence="1 3" key="1">
    <citation type="journal article" date="2014" name="BMC Genomics">
        <title>Genome sequence of Anopheles sinensis provides insight into genetics basis of mosquito competence for malaria parasites.</title>
        <authorList>
            <person name="Zhou D."/>
            <person name="Zhang D."/>
            <person name="Ding G."/>
            <person name="Shi L."/>
            <person name="Hou Q."/>
            <person name="Ye Y."/>
            <person name="Xu Y."/>
            <person name="Zhou H."/>
            <person name="Xiong C."/>
            <person name="Li S."/>
            <person name="Yu J."/>
            <person name="Hong S."/>
            <person name="Yu X."/>
            <person name="Zou P."/>
            <person name="Chen C."/>
            <person name="Chang X."/>
            <person name="Wang W."/>
            <person name="Lv Y."/>
            <person name="Sun Y."/>
            <person name="Ma L."/>
            <person name="Shen B."/>
            <person name="Zhu C."/>
        </authorList>
    </citation>
    <scope>NUCLEOTIDE SEQUENCE [LARGE SCALE GENOMIC DNA]</scope>
</reference>
<dbReference type="AlphaFoldDB" id="A0A084VUA0"/>